<accession>D8LGY9</accession>
<dbReference type="EMBL" id="FN649742">
    <property type="protein sequence ID" value="CBN75842.1"/>
    <property type="molecule type" value="Genomic_DNA"/>
</dbReference>
<name>D8LGY9_ECTSI</name>
<gene>
    <name evidence="1" type="ORF">Esi_0182_0037</name>
</gene>
<evidence type="ECO:0000313" key="2">
    <source>
        <dbReference type="Proteomes" id="UP000002630"/>
    </source>
</evidence>
<evidence type="ECO:0000313" key="1">
    <source>
        <dbReference type="EMBL" id="CBN75842.1"/>
    </source>
</evidence>
<keyword evidence="2" id="KW-1185">Reference proteome</keyword>
<organism evidence="1 2">
    <name type="scientific">Ectocarpus siliculosus</name>
    <name type="common">Brown alga</name>
    <name type="synonym">Conferva siliculosa</name>
    <dbReference type="NCBI Taxonomy" id="2880"/>
    <lineage>
        <taxon>Eukaryota</taxon>
        <taxon>Sar</taxon>
        <taxon>Stramenopiles</taxon>
        <taxon>Ochrophyta</taxon>
        <taxon>PX clade</taxon>
        <taxon>Phaeophyceae</taxon>
        <taxon>Ectocarpales</taxon>
        <taxon>Ectocarpaceae</taxon>
        <taxon>Ectocarpus</taxon>
    </lineage>
</organism>
<protein>
    <submittedName>
        <fullName evidence="1">Uncharacterized protein</fullName>
    </submittedName>
</protein>
<dbReference type="EMBL" id="FN648307">
    <property type="protein sequence ID" value="CBN75842.1"/>
    <property type="molecule type" value="Genomic_DNA"/>
</dbReference>
<proteinExistence type="predicted"/>
<dbReference type="InParanoid" id="D8LGY9"/>
<sequence length="74" mass="7752">MSRFAKFATGLREFGNDINVNISKALNISKVSEDPNSILLEEARAGRVDGLKACLDDFASRTDVNGGAAPAAPG</sequence>
<reference evidence="1 2" key="1">
    <citation type="journal article" date="2010" name="Nature">
        <title>The Ectocarpus genome and the independent evolution of multicellularity in brown algae.</title>
        <authorList>
            <person name="Cock J.M."/>
            <person name="Sterck L."/>
            <person name="Rouze P."/>
            <person name="Scornet D."/>
            <person name="Allen A.E."/>
            <person name="Amoutzias G."/>
            <person name="Anthouard V."/>
            <person name="Artiguenave F."/>
            <person name="Aury J.M."/>
            <person name="Badger J.H."/>
            <person name="Beszteri B."/>
            <person name="Billiau K."/>
            <person name="Bonnet E."/>
            <person name="Bothwell J.H."/>
            <person name="Bowler C."/>
            <person name="Boyen C."/>
            <person name="Brownlee C."/>
            <person name="Carrano C.J."/>
            <person name="Charrier B."/>
            <person name="Cho G.Y."/>
            <person name="Coelho S.M."/>
            <person name="Collen J."/>
            <person name="Corre E."/>
            <person name="Da Silva C."/>
            <person name="Delage L."/>
            <person name="Delaroque N."/>
            <person name="Dittami S.M."/>
            <person name="Doulbeau S."/>
            <person name="Elias M."/>
            <person name="Farnham G."/>
            <person name="Gachon C.M."/>
            <person name="Gschloessl B."/>
            <person name="Heesch S."/>
            <person name="Jabbari K."/>
            <person name="Jubin C."/>
            <person name="Kawai H."/>
            <person name="Kimura K."/>
            <person name="Kloareg B."/>
            <person name="Kupper F.C."/>
            <person name="Lang D."/>
            <person name="Le Bail A."/>
            <person name="Leblanc C."/>
            <person name="Lerouge P."/>
            <person name="Lohr M."/>
            <person name="Lopez P.J."/>
            <person name="Martens C."/>
            <person name="Maumus F."/>
            <person name="Michel G."/>
            <person name="Miranda-Saavedra D."/>
            <person name="Morales J."/>
            <person name="Moreau H."/>
            <person name="Motomura T."/>
            <person name="Nagasato C."/>
            <person name="Napoli C.A."/>
            <person name="Nelson D.R."/>
            <person name="Nyvall-Collen P."/>
            <person name="Peters A.F."/>
            <person name="Pommier C."/>
            <person name="Potin P."/>
            <person name="Poulain J."/>
            <person name="Quesneville H."/>
            <person name="Read B."/>
            <person name="Rensing S.A."/>
            <person name="Ritter A."/>
            <person name="Rousvoal S."/>
            <person name="Samanta M."/>
            <person name="Samson G."/>
            <person name="Schroeder D.C."/>
            <person name="Segurens B."/>
            <person name="Strittmatter M."/>
            <person name="Tonon T."/>
            <person name="Tregear J.W."/>
            <person name="Valentin K."/>
            <person name="von Dassow P."/>
            <person name="Yamagishi T."/>
            <person name="Van de Peer Y."/>
            <person name="Wincker P."/>
        </authorList>
    </citation>
    <scope>NUCLEOTIDE SEQUENCE [LARGE SCALE GENOMIC DNA]</scope>
    <source>
        <strain evidence="2">Ec32 / CCAP1310/4</strain>
    </source>
</reference>
<dbReference type="AlphaFoldDB" id="D8LGY9"/>
<dbReference type="Proteomes" id="UP000002630">
    <property type="component" value="Linkage Group LG17"/>
</dbReference>